<evidence type="ECO:0000259" key="2">
    <source>
        <dbReference type="Pfam" id="PF20009"/>
    </source>
</evidence>
<dbReference type="Pfam" id="PF20674">
    <property type="entry name" value="SpaA_3"/>
    <property type="match status" value="1"/>
</dbReference>
<name>A0A3N2RCP2_LYSEN</name>
<evidence type="ECO:0000313" key="4">
    <source>
        <dbReference type="EMBL" id="ROU05146.1"/>
    </source>
</evidence>
<dbReference type="Pfam" id="PF20009">
    <property type="entry name" value="GEVED"/>
    <property type="match status" value="1"/>
</dbReference>
<dbReference type="InterPro" id="IPR040683">
    <property type="entry name" value="CshA_NR2"/>
</dbReference>
<dbReference type="RefSeq" id="WP_123649106.1">
    <property type="nucleotide sequence ID" value="NZ_RCTY01000048.1"/>
</dbReference>
<dbReference type="InterPro" id="IPR045474">
    <property type="entry name" value="GEVED"/>
</dbReference>
<dbReference type="AlphaFoldDB" id="A0A3N2RCP2"/>
<protein>
    <submittedName>
        <fullName evidence="4">Uncharacterized protein</fullName>
    </submittedName>
</protein>
<sequence length="654" mass="66163">MLAPAANAQFATGGSGAYRNNILWFRWGNNTTSIPQGGTTITNSTRVDDQFLRMTCSLSNIAGGTGASLMAYRPGDYSGDGLDDLYNIGGTGTANTLGVGLANRVDGASVTARFACSATFGPTNTGADPVFPIDGLVFADAEQSWSQQGEFVRATLTGAGSFRILETFRSSGCQTNGTVTIAGSSMTMNGSNPLCASGPVAIGFLDGATSADIAMKGGGRSAIALGVMVFVADGGDAPASYGDAPHLPDFRFTGGVPSGANWNYSTNALAQLAPPLIRLGARVDTETVSLSNANASGDDANNSDDEDALASVASVRLRAAGSHSIVVPCSGGAAATIYGYIDFNRDGDFLDPNERSAATACSGTSATVVWTMPDAAGLVDGPSYLRLRIGNTASQLSSPTGIATGGEVEDYPVTLIGATITLHKALAATGRRNANDQFVLSIAPASGVAAIRTTTGAGAAIDSAPASLDPAGVGTAHTLSESAATTTPATDLARYQTTYACTNARPGGQAPSGSGRSFTVTPVLNDDLTCIFTNTWAPTVDLAIAKTNAPAFDIRAPGDGANDAARPGATVYTLSIWNNGPDDVVDALVRDVPQAGLTCSGNVACTSVGDAVCPTGAATVAELMAGGLTIPRIAFSTSSPPQHYLTLQVPCQVL</sequence>
<evidence type="ECO:0000259" key="3">
    <source>
        <dbReference type="Pfam" id="PF20674"/>
    </source>
</evidence>
<feature type="domain" description="Surface adhesin CshA non-repetitive" evidence="1">
    <location>
        <begin position="20"/>
        <end position="228"/>
    </location>
</feature>
<dbReference type="EMBL" id="RCTY01000048">
    <property type="protein sequence ID" value="ROU05146.1"/>
    <property type="molecule type" value="Genomic_DNA"/>
</dbReference>
<organism evidence="4 5">
    <name type="scientific">Lysobacter enzymogenes</name>
    <dbReference type="NCBI Taxonomy" id="69"/>
    <lineage>
        <taxon>Bacteria</taxon>
        <taxon>Pseudomonadati</taxon>
        <taxon>Pseudomonadota</taxon>
        <taxon>Gammaproteobacteria</taxon>
        <taxon>Lysobacterales</taxon>
        <taxon>Lysobacteraceae</taxon>
        <taxon>Lysobacter</taxon>
    </lineage>
</organism>
<feature type="domain" description="GEVED" evidence="2">
    <location>
        <begin position="337"/>
        <end position="414"/>
    </location>
</feature>
<feature type="domain" description="SpaA-like prealbumin fold" evidence="3">
    <location>
        <begin position="419"/>
        <end position="535"/>
    </location>
</feature>
<dbReference type="Pfam" id="PF18651">
    <property type="entry name" value="CshA_NR2"/>
    <property type="match status" value="1"/>
</dbReference>
<accession>A0A3N2RCP2</accession>
<proteinExistence type="predicted"/>
<comment type="caution">
    <text evidence="4">The sequence shown here is derived from an EMBL/GenBank/DDBJ whole genome shotgun (WGS) entry which is preliminary data.</text>
</comment>
<dbReference type="InterPro" id="IPR048834">
    <property type="entry name" value="SpaA_pre-album"/>
</dbReference>
<reference evidence="4 5" key="1">
    <citation type="submission" date="2018-10" db="EMBL/GenBank/DDBJ databases">
        <title>The genome of Lysobacter enzymogenes OH11.</title>
        <authorList>
            <person name="Liu F."/>
            <person name="Zhao Y."/>
            <person name="Qian G."/>
            <person name="Chen Y."/>
            <person name="Xu H."/>
        </authorList>
    </citation>
    <scope>NUCLEOTIDE SEQUENCE [LARGE SCALE GENOMIC DNA]</scope>
    <source>
        <strain evidence="4 5">OH11</strain>
    </source>
</reference>
<evidence type="ECO:0000259" key="1">
    <source>
        <dbReference type="Pfam" id="PF18651"/>
    </source>
</evidence>
<gene>
    <name evidence="4" type="ORF">D9T17_20150</name>
</gene>
<evidence type="ECO:0000313" key="5">
    <source>
        <dbReference type="Proteomes" id="UP000275910"/>
    </source>
</evidence>
<dbReference type="Proteomes" id="UP000275910">
    <property type="component" value="Unassembled WGS sequence"/>
</dbReference>